<keyword evidence="10" id="KW-0723">Serine/threonine-protein kinase</keyword>
<keyword evidence="5 10" id="KW-0418">Kinase</keyword>
<evidence type="ECO:0000256" key="5">
    <source>
        <dbReference type="ARBA" id="ARBA00022777"/>
    </source>
</evidence>
<dbReference type="SUPFAM" id="SSF56112">
    <property type="entry name" value="Protein kinase-like (PK-like)"/>
    <property type="match status" value="1"/>
</dbReference>
<dbReference type="PROSITE" id="PS00107">
    <property type="entry name" value="PROTEIN_KINASE_ATP"/>
    <property type="match status" value="1"/>
</dbReference>
<evidence type="ECO:0000256" key="2">
    <source>
        <dbReference type="ARBA" id="ARBA00022679"/>
    </source>
</evidence>
<evidence type="ECO:0000256" key="4">
    <source>
        <dbReference type="ARBA" id="ARBA00022741"/>
    </source>
</evidence>
<dbReference type="Gene3D" id="3.30.200.20">
    <property type="entry name" value="Phosphorylase Kinase, domain 1"/>
    <property type="match status" value="1"/>
</dbReference>
<dbReference type="Pfam" id="PF13458">
    <property type="entry name" value="Peripla_BP_6"/>
    <property type="match status" value="1"/>
</dbReference>
<dbReference type="KEGG" id="sarm:DVA86_01795"/>
<dbReference type="GO" id="GO:0005524">
    <property type="term" value="F:ATP binding"/>
    <property type="evidence" value="ECO:0007669"/>
    <property type="project" value="UniProtKB-UniRule"/>
</dbReference>
<dbReference type="EMBL" id="CP031320">
    <property type="protein sequence ID" value="AXK37015.1"/>
    <property type="molecule type" value="Genomic_DNA"/>
</dbReference>
<dbReference type="SUPFAM" id="SSF53822">
    <property type="entry name" value="Periplasmic binding protein-like I"/>
    <property type="match status" value="1"/>
</dbReference>
<protein>
    <submittedName>
        <fullName evidence="10">Serine/threonine protein kinase</fullName>
    </submittedName>
</protein>
<evidence type="ECO:0000256" key="1">
    <source>
        <dbReference type="ARBA" id="ARBA00010062"/>
    </source>
</evidence>
<dbReference type="SMART" id="SM00220">
    <property type="entry name" value="S_TKc"/>
    <property type="match status" value="1"/>
</dbReference>
<feature type="compositionally biased region" description="Basic residues" evidence="8">
    <location>
        <begin position="680"/>
        <end position="692"/>
    </location>
</feature>
<proteinExistence type="inferred from homology"/>
<evidence type="ECO:0000256" key="3">
    <source>
        <dbReference type="ARBA" id="ARBA00022729"/>
    </source>
</evidence>
<dbReference type="Gene3D" id="1.10.510.10">
    <property type="entry name" value="Transferase(Phosphotransferase) domain 1"/>
    <property type="match status" value="1"/>
</dbReference>
<dbReference type="InterPro" id="IPR008271">
    <property type="entry name" value="Ser/Thr_kinase_AS"/>
</dbReference>
<feature type="region of interest" description="Disordered" evidence="8">
    <location>
        <begin position="671"/>
        <end position="702"/>
    </location>
</feature>
<dbReference type="GO" id="GO:0004674">
    <property type="term" value="F:protein serine/threonine kinase activity"/>
    <property type="evidence" value="ECO:0007669"/>
    <property type="project" value="UniProtKB-KW"/>
</dbReference>
<reference evidence="10 11" key="1">
    <citation type="submission" date="2018-07" db="EMBL/GenBank/DDBJ databases">
        <title>Draft genome of the type strain Streptomyces armeniacus ATCC 15676.</title>
        <authorList>
            <person name="Labana P."/>
            <person name="Gosse J.T."/>
            <person name="Boddy C.N."/>
        </authorList>
    </citation>
    <scope>NUCLEOTIDE SEQUENCE [LARGE SCALE GENOMIC DNA]</scope>
    <source>
        <strain evidence="10 11">ATCC 15676</strain>
    </source>
</reference>
<evidence type="ECO:0000256" key="7">
    <source>
        <dbReference type="PROSITE-ProRule" id="PRU10141"/>
    </source>
</evidence>
<dbReference type="Gene3D" id="3.40.50.2300">
    <property type="match status" value="2"/>
</dbReference>
<dbReference type="InterPro" id="IPR017441">
    <property type="entry name" value="Protein_kinase_ATP_BS"/>
</dbReference>
<dbReference type="Proteomes" id="UP000254425">
    <property type="component" value="Chromosome"/>
</dbReference>
<feature type="domain" description="Protein kinase" evidence="9">
    <location>
        <begin position="15"/>
        <end position="278"/>
    </location>
</feature>
<name>A0A345XZE9_9ACTN</name>
<dbReference type="Pfam" id="PF00069">
    <property type="entry name" value="Pkinase"/>
    <property type="match status" value="1"/>
</dbReference>
<accession>A0A345XZE9</accession>
<dbReference type="InterPro" id="IPR028081">
    <property type="entry name" value="Leu-bd"/>
</dbReference>
<evidence type="ECO:0000256" key="8">
    <source>
        <dbReference type="SAM" id="MobiDB-lite"/>
    </source>
</evidence>
<dbReference type="AlphaFoldDB" id="A0A345XZE9"/>
<dbReference type="PROSITE" id="PS00108">
    <property type="entry name" value="PROTEIN_KINASE_ST"/>
    <property type="match status" value="1"/>
</dbReference>
<keyword evidence="3" id="KW-0732">Signal</keyword>
<dbReference type="PROSITE" id="PS50011">
    <property type="entry name" value="PROTEIN_KINASE_DOM"/>
    <property type="match status" value="1"/>
</dbReference>
<comment type="similarity">
    <text evidence="1">Belongs to the leucine-binding protein family.</text>
</comment>
<sequence>MKPLRPGDPAAIGGRVLLGRLGAGGMGVVYLARSAGGALVALKVIRAEYAADPAFRARFRRETEAAARLSGRWLVPVTAADPHVSAPWLATAYVPGLSLAEAVDGHGALPEDTVRVLGVRLAEALAGVHAEGLVHRDVKPGNVLLALDGPRLIDFGIARADGVTALTASDLVIGSPGFLAPEQAQARAGKVGPPSDVFSLGCVLAYAATGRLPFGAGTVAGALFRTVHEEPELDGAPPALLPLLRDCLTKVPEHRPGTAAVREALAYGQPDGPADGWLPVPLPGIIAERAAEVLALPDPVPAPPAAPAPAAPAAPSARRPSRRAVLGLGATVAVAAGGGLAAVRVAGSRGGAGGAVPRYTIGLHADLSGESSALGRAQERGARLAVARFNAAGDRPFTLELAVRDDRGEASRAARVADRLGADREVVAVLGPTGAGGIEAVAARYEKSLLPMVSVSSPAAELNDERLRQGGAVQLRADEDSASGFLQYLGSVERSEHTVLVDDRAATGDGDWGLAERIEQFPPAGGRVSSRPVPADSEDFGPVAEAVRASGAQAVVFVGASPRRAALCARALDRAGFDGVRMAPEPVLRPELPADGGRARLPFLAEAGDAAQGWVCVTTYADATRLPAARDFARDYAEAFPSPPALGPTAPFALETYDALLLVASALRRPADGGPERGSTVRRLRSARRKGLARPLGFDPGTGRFDPEPGIFLYRVDRGAAVFLGNLDEAEPPGNRKQG</sequence>
<dbReference type="InterPro" id="IPR028082">
    <property type="entry name" value="Peripla_BP_I"/>
</dbReference>
<keyword evidence="4 7" id="KW-0547">Nucleotide-binding</keyword>
<feature type="binding site" evidence="7">
    <location>
        <position position="43"/>
    </location>
    <ligand>
        <name>ATP</name>
        <dbReference type="ChEBI" id="CHEBI:30616"/>
    </ligand>
</feature>
<evidence type="ECO:0000259" key="9">
    <source>
        <dbReference type="PROSITE" id="PS50011"/>
    </source>
</evidence>
<keyword evidence="11" id="KW-1185">Reference proteome</keyword>
<dbReference type="InterPro" id="IPR011009">
    <property type="entry name" value="Kinase-like_dom_sf"/>
</dbReference>
<dbReference type="PANTHER" id="PTHR43289">
    <property type="entry name" value="MITOGEN-ACTIVATED PROTEIN KINASE KINASE KINASE 20-RELATED"/>
    <property type="match status" value="1"/>
</dbReference>
<keyword evidence="6 7" id="KW-0067">ATP-binding</keyword>
<evidence type="ECO:0000256" key="6">
    <source>
        <dbReference type="ARBA" id="ARBA00022840"/>
    </source>
</evidence>
<evidence type="ECO:0000313" key="11">
    <source>
        <dbReference type="Proteomes" id="UP000254425"/>
    </source>
</evidence>
<dbReference type="CDD" id="cd14014">
    <property type="entry name" value="STKc_PknB_like"/>
    <property type="match status" value="1"/>
</dbReference>
<dbReference type="RefSeq" id="WP_208884299.1">
    <property type="nucleotide sequence ID" value="NZ_CP031320.1"/>
</dbReference>
<organism evidence="10 11">
    <name type="scientific">Streptomyces armeniacus</name>
    <dbReference type="NCBI Taxonomy" id="83291"/>
    <lineage>
        <taxon>Bacteria</taxon>
        <taxon>Bacillati</taxon>
        <taxon>Actinomycetota</taxon>
        <taxon>Actinomycetes</taxon>
        <taxon>Kitasatosporales</taxon>
        <taxon>Streptomycetaceae</taxon>
        <taxon>Streptomyces</taxon>
    </lineage>
</organism>
<dbReference type="PANTHER" id="PTHR43289:SF34">
    <property type="entry name" value="SERINE_THREONINE-PROTEIN KINASE YBDM-RELATED"/>
    <property type="match status" value="1"/>
</dbReference>
<gene>
    <name evidence="10" type="ORF">DVA86_01795</name>
</gene>
<dbReference type="InterPro" id="IPR000719">
    <property type="entry name" value="Prot_kinase_dom"/>
</dbReference>
<dbReference type="CDD" id="cd06342">
    <property type="entry name" value="PBP1_ABC_LIVBP-like"/>
    <property type="match status" value="1"/>
</dbReference>
<evidence type="ECO:0000313" key="10">
    <source>
        <dbReference type="EMBL" id="AXK37015.1"/>
    </source>
</evidence>
<keyword evidence="2" id="KW-0808">Transferase</keyword>